<feature type="compositionally biased region" description="Low complexity" evidence="2">
    <location>
        <begin position="71"/>
        <end position="81"/>
    </location>
</feature>
<sequence>MSPRRPPAPGSGGIGDPTGGPRAPRTRAGGSGAAAKKQTARPASAQERSAAAKLRAEQARQRTAEAKKRAAAAARAQTQRTGSPISRSPGKGRTRTTASRSGGLRPTGSGSTRPGSARPRAGSTGRGQGRRGIGIGNGRPVWVLGGVMAVLALLILPYFQKWLVQRSELESARAEVSQAQDDVTALKKQQERWKDDDYVRAQARSRLNYVMPGETGYVVSDPTPTADSTPQASAEADVPDGNRSWYSGIWLSAQAAGAEGQAQATTQPTTQPTGTP</sequence>
<evidence type="ECO:0000313" key="5">
    <source>
        <dbReference type="Proteomes" id="UP001197247"/>
    </source>
</evidence>
<name>A0ABS5TI42_9ACTN</name>
<feature type="region of interest" description="Disordered" evidence="2">
    <location>
        <begin position="256"/>
        <end position="276"/>
    </location>
</feature>
<feature type="region of interest" description="Disordered" evidence="2">
    <location>
        <begin position="215"/>
        <end position="243"/>
    </location>
</feature>
<dbReference type="Pfam" id="PF04977">
    <property type="entry name" value="DivIC"/>
    <property type="match status" value="1"/>
</dbReference>
<evidence type="ECO:0000256" key="3">
    <source>
        <dbReference type="SAM" id="Phobius"/>
    </source>
</evidence>
<comment type="caution">
    <text evidence="4">The sequence shown here is derived from an EMBL/GenBank/DDBJ whole genome shotgun (WGS) entry which is preliminary data.</text>
</comment>
<keyword evidence="3" id="KW-1133">Transmembrane helix</keyword>
<feature type="compositionally biased region" description="Polar residues" evidence="2">
    <location>
        <begin position="222"/>
        <end position="232"/>
    </location>
</feature>
<dbReference type="EMBL" id="JAHBAY010000006">
    <property type="protein sequence ID" value="MBT0770528.1"/>
    <property type="molecule type" value="Genomic_DNA"/>
</dbReference>
<keyword evidence="3" id="KW-0812">Transmembrane</keyword>
<protein>
    <submittedName>
        <fullName evidence="4">Septum formation initiator family protein</fullName>
    </submittedName>
</protein>
<proteinExistence type="predicted"/>
<feature type="transmembrane region" description="Helical" evidence="3">
    <location>
        <begin position="140"/>
        <end position="159"/>
    </location>
</feature>
<feature type="compositionally biased region" description="Gly residues" evidence="2">
    <location>
        <begin position="124"/>
        <end position="136"/>
    </location>
</feature>
<accession>A0ABS5TI42</accession>
<dbReference type="Proteomes" id="UP001197247">
    <property type="component" value="Unassembled WGS sequence"/>
</dbReference>
<organism evidence="4 5">
    <name type="scientific">Kineosporia corallincola</name>
    <dbReference type="NCBI Taxonomy" id="2835133"/>
    <lineage>
        <taxon>Bacteria</taxon>
        <taxon>Bacillati</taxon>
        <taxon>Actinomycetota</taxon>
        <taxon>Actinomycetes</taxon>
        <taxon>Kineosporiales</taxon>
        <taxon>Kineosporiaceae</taxon>
        <taxon>Kineosporia</taxon>
    </lineage>
</organism>
<reference evidence="4 5" key="1">
    <citation type="submission" date="2021-05" db="EMBL/GenBank/DDBJ databases">
        <title>Kineosporia and Streptomyces sp. nov. two new marine actinobacteria isolated from Coral.</title>
        <authorList>
            <person name="Buangrab K."/>
            <person name="Sutthacheep M."/>
            <person name="Yeemin T."/>
            <person name="Harunari E."/>
            <person name="Igarashi Y."/>
            <person name="Kanchanasin P."/>
            <person name="Tanasupawat S."/>
            <person name="Phongsopitanun W."/>
        </authorList>
    </citation>
    <scope>NUCLEOTIDE SEQUENCE [LARGE SCALE GENOMIC DNA]</scope>
    <source>
        <strain evidence="4 5">J2-2</strain>
    </source>
</reference>
<gene>
    <name evidence="4" type="ORF">KIH74_16410</name>
</gene>
<dbReference type="InterPro" id="IPR007060">
    <property type="entry name" value="FtsL/DivIC"/>
</dbReference>
<keyword evidence="3" id="KW-0472">Membrane</keyword>
<feature type="compositionally biased region" description="Low complexity" evidence="2">
    <location>
        <begin position="19"/>
        <end position="28"/>
    </location>
</feature>
<keyword evidence="5" id="KW-1185">Reference proteome</keyword>
<evidence type="ECO:0000313" key="4">
    <source>
        <dbReference type="EMBL" id="MBT0770528.1"/>
    </source>
</evidence>
<feature type="compositionally biased region" description="Basic and acidic residues" evidence="2">
    <location>
        <begin position="54"/>
        <end position="68"/>
    </location>
</feature>
<evidence type="ECO:0000256" key="1">
    <source>
        <dbReference type="SAM" id="Coils"/>
    </source>
</evidence>
<keyword evidence="1" id="KW-0175">Coiled coil</keyword>
<evidence type="ECO:0000256" key="2">
    <source>
        <dbReference type="SAM" id="MobiDB-lite"/>
    </source>
</evidence>
<dbReference type="RefSeq" id="WP_214156817.1">
    <property type="nucleotide sequence ID" value="NZ_JAHBAY010000006.1"/>
</dbReference>
<feature type="coiled-coil region" evidence="1">
    <location>
        <begin position="169"/>
        <end position="196"/>
    </location>
</feature>
<feature type="region of interest" description="Disordered" evidence="2">
    <location>
        <begin position="1"/>
        <end position="136"/>
    </location>
</feature>